<comment type="subcellular location">
    <subcellularLocation>
        <location evidence="1">Nucleus</location>
    </subcellularLocation>
</comment>
<feature type="compositionally biased region" description="Basic and acidic residues" evidence="7">
    <location>
        <begin position="466"/>
        <end position="480"/>
    </location>
</feature>
<feature type="compositionally biased region" description="Low complexity" evidence="7">
    <location>
        <begin position="390"/>
        <end position="403"/>
    </location>
</feature>
<dbReference type="InterPro" id="IPR007042">
    <property type="entry name" value="SERRATE/Ars2_C"/>
</dbReference>
<dbReference type="EMBL" id="OU900107">
    <property type="protein sequence ID" value="CAG9857544.1"/>
    <property type="molecule type" value="Genomic_DNA"/>
</dbReference>
<comment type="similarity">
    <text evidence="2">Belongs to the ARS2 family.</text>
</comment>
<evidence type="ECO:0000259" key="8">
    <source>
        <dbReference type="Pfam" id="PF04959"/>
    </source>
</evidence>
<keyword evidence="11" id="KW-1185">Reference proteome</keyword>
<feature type="compositionally biased region" description="Basic and acidic residues" evidence="7">
    <location>
        <begin position="8"/>
        <end position="60"/>
    </location>
</feature>
<feature type="region of interest" description="Disordered" evidence="7">
    <location>
        <begin position="243"/>
        <end position="480"/>
    </location>
</feature>
<dbReference type="Pfam" id="PF12066">
    <property type="entry name" value="SERRATE_Ars2_N"/>
    <property type="match status" value="1"/>
</dbReference>
<evidence type="ECO:0000256" key="5">
    <source>
        <dbReference type="ARBA" id="ARBA00023242"/>
    </source>
</evidence>
<feature type="domain" description="SERRATE/Ars2 N-terminal" evidence="9">
    <location>
        <begin position="120"/>
        <end position="229"/>
    </location>
</feature>
<dbReference type="GO" id="GO:0003676">
    <property type="term" value="F:nucleic acid binding"/>
    <property type="evidence" value="ECO:0007669"/>
    <property type="project" value="InterPro"/>
</dbReference>
<evidence type="ECO:0000313" key="10">
    <source>
        <dbReference type="EMBL" id="CAG9857544.1"/>
    </source>
</evidence>
<keyword evidence="4" id="KW-0943">RNA-mediated gene silencing</keyword>
<feature type="compositionally biased region" description="Basic and acidic residues" evidence="7">
    <location>
        <begin position="404"/>
        <end position="429"/>
    </location>
</feature>
<keyword evidence="5" id="KW-0539">Nucleus</keyword>
<dbReference type="InterPro" id="IPR021933">
    <property type="entry name" value="SERRATE/Ars2_N"/>
</dbReference>
<dbReference type="PANTHER" id="PTHR13165">
    <property type="entry name" value="ARSENITE-RESISTANCE PROTEIN 2"/>
    <property type="match status" value="1"/>
</dbReference>
<evidence type="ECO:0000259" key="9">
    <source>
        <dbReference type="Pfam" id="PF12066"/>
    </source>
</evidence>
<dbReference type="GO" id="GO:0016604">
    <property type="term" value="C:nuclear body"/>
    <property type="evidence" value="ECO:0007669"/>
    <property type="project" value="TreeGrafter"/>
</dbReference>
<dbReference type="OrthoDB" id="342064at2759"/>
<reference evidence="10" key="1">
    <citation type="submission" date="2022-01" db="EMBL/GenBank/DDBJ databases">
        <authorList>
            <person name="King R."/>
        </authorList>
    </citation>
    <scope>NUCLEOTIDE SEQUENCE</scope>
</reference>
<dbReference type="Proteomes" id="UP001153712">
    <property type="component" value="Chromosome 14"/>
</dbReference>
<feature type="compositionally biased region" description="Basic and acidic residues" evidence="7">
    <location>
        <begin position="341"/>
        <end position="382"/>
    </location>
</feature>
<protein>
    <recommendedName>
        <fullName evidence="3">Serrate RNA effector molecule homolog</fullName>
    </recommendedName>
    <alternativeName>
        <fullName evidence="6">Arsenite-resistance protein 2 homolog</fullName>
    </alternativeName>
</protein>
<dbReference type="PANTHER" id="PTHR13165:SF0">
    <property type="entry name" value="SERRATE RNA EFFECTOR MOLECULE HOMOLOG"/>
    <property type="match status" value="1"/>
</dbReference>
<accession>A0A9N9XMS0</accession>
<evidence type="ECO:0000256" key="1">
    <source>
        <dbReference type="ARBA" id="ARBA00004123"/>
    </source>
</evidence>
<feature type="compositionally biased region" description="Basic and acidic residues" evidence="7">
    <location>
        <begin position="243"/>
        <end position="296"/>
    </location>
</feature>
<feature type="region of interest" description="Disordered" evidence="7">
    <location>
        <begin position="872"/>
        <end position="908"/>
    </location>
</feature>
<evidence type="ECO:0000256" key="6">
    <source>
        <dbReference type="ARBA" id="ARBA00030701"/>
    </source>
</evidence>
<evidence type="ECO:0000256" key="7">
    <source>
        <dbReference type="SAM" id="MobiDB-lite"/>
    </source>
</evidence>
<sequence length="908" mass="104023">MAESDDEYDRKRRDKFRGERAEASYRGNDRVARPRDDWAERDSWSRPRPREYRAGIRDRGYSPGLEPAPKRVRHDYYGGGEGYYNHYGGGGGGGGYHQPIHREPMPSHVEGQQPPMMSFKAFLATQDDNISDSEAIEKYNDYKLEFQRQQLNEFFVAHKDDEWFRLKYHPEESVRRKEEQMASLKRRVEVFVDLLKSGKIDSAKIDSSETNKLLKLLDTVVIKLEGGTEEDLTALEQEYEEMEQKYREQKAKEAESEKTKSTVKETEEKPKKEREEDEEKPKDQSNDEPADKEKSNGDISLAKETVEGSENAKDERPGDDKENDGDKNAMEEGEHDDEEDSKDRARIDDDEEEAKKSDENVEKMEAEEEPKVPEDGDRIKEKDKKRKRSYSGSSSSSSGSSSSERNKDKPKPAEERDGADKKKEDGEKRDEDEEEEEGEEGEDGGGGAKARERKKGAVVNVEEEDREVHTVEDDGVKAEKPKSLHKTTSIFLRNLAPTITKQEVEAMCSRYEGFLRVALADPQPDRRWLRRGWVTFQRDANIKEICWNLNNVRLRECELGAIVNRDLSRRIRPVNGILAHKQVVRSDIRISAKVTLHLDNRAGLWTEDEEGRRKGEKPQQSFGLVSNNPVLHNITDYLIEEASAEEEELLGLEPTTEHQDATSAVERDENLVAVLDRIILYLRIVHSVDYYNHCDYPNEDEMPNRCGILHARGPPPTSKTDMTQFIGSAVESKMAAFLPDKPQEEKDKNESKLVNLALKDVDTEIDKFVQANTRELAKDKWLCPLSGKKFKGPDFVRKHIFNKHAEKLEEVKKEVEFFNNYLKDPKRPMLAEAPQPKREEPANYGHPFGGGGGGMFGGQGYGRPAPYFNSGYARSRGFQPRSRGGQTDFRPVIHYRDLDAPREPEEFI</sequence>
<proteinExistence type="inferred from homology"/>
<organism evidence="10 11">
    <name type="scientific">Phyllotreta striolata</name>
    <name type="common">Striped flea beetle</name>
    <name type="synonym">Crioceris striolata</name>
    <dbReference type="NCBI Taxonomy" id="444603"/>
    <lineage>
        <taxon>Eukaryota</taxon>
        <taxon>Metazoa</taxon>
        <taxon>Ecdysozoa</taxon>
        <taxon>Arthropoda</taxon>
        <taxon>Hexapoda</taxon>
        <taxon>Insecta</taxon>
        <taxon>Pterygota</taxon>
        <taxon>Neoptera</taxon>
        <taxon>Endopterygota</taxon>
        <taxon>Coleoptera</taxon>
        <taxon>Polyphaga</taxon>
        <taxon>Cucujiformia</taxon>
        <taxon>Chrysomeloidea</taxon>
        <taxon>Chrysomelidae</taxon>
        <taxon>Galerucinae</taxon>
        <taxon>Alticini</taxon>
        <taxon>Phyllotreta</taxon>
    </lineage>
</organism>
<feature type="domain" description="SERRATE/Ars2 C-terminal" evidence="8">
    <location>
        <begin position="713"/>
        <end position="861"/>
    </location>
</feature>
<feature type="compositionally biased region" description="Basic and acidic residues" evidence="7">
    <location>
        <begin position="894"/>
        <end position="908"/>
    </location>
</feature>
<dbReference type="AlphaFoldDB" id="A0A9N9XMS0"/>
<dbReference type="Gene3D" id="3.30.70.330">
    <property type="match status" value="1"/>
</dbReference>
<feature type="region of interest" description="Disordered" evidence="7">
    <location>
        <begin position="1"/>
        <end position="67"/>
    </location>
</feature>
<feature type="compositionally biased region" description="Acidic residues" evidence="7">
    <location>
        <begin position="430"/>
        <end position="443"/>
    </location>
</feature>
<evidence type="ECO:0000256" key="2">
    <source>
        <dbReference type="ARBA" id="ARBA00005407"/>
    </source>
</evidence>
<gene>
    <name evidence="10" type="ORF">PHYEVI_LOCUS3949</name>
</gene>
<dbReference type="SUPFAM" id="SSF54928">
    <property type="entry name" value="RNA-binding domain, RBD"/>
    <property type="match status" value="1"/>
</dbReference>
<dbReference type="InterPro" id="IPR039727">
    <property type="entry name" value="SE/Ars2"/>
</dbReference>
<feature type="compositionally biased region" description="Basic and acidic residues" evidence="7">
    <location>
        <begin position="304"/>
        <end position="332"/>
    </location>
</feature>
<evidence type="ECO:0000313" key="11">
    <source>
        <dbReference type="Proteomes" id="UP001153712"/>
    </source>
</evidence>
<name>A0A9N9XMS0_PHYSR</name>
<dbReference type="InterPro" id="IPR035979">
    <property type="entry name" value="RBD_domain_sf"/>
</dbReference>
<dbReference type="Pfam" id="PF04959">
    <property type="entry name" value="ARS2"/>
    <property type="match status" value="1"/>
</dbReference>
<evidence type="ECO:0000256" key="4">
    <source>
        <dbReference type="ARBA" id="ARBA00023158"/>
    </source>
</evidence>
<dbReference type="GO" id="GO:0031053">
    <property type="term" value="P:primary miRNA processing"/>
    <property type="evidence" value="ECO:0007669"/>
    <property type="project" value="TreeGrafter"/>
</dbReference>
<dbReference type="InterPro" id="IPR012677">
    <property type="entry name" value="Nucleotide-bd_a/b_plait_sf"/>
</dbReference>
<evidence type="ECO:0000256" key="3">
    <source>
        <dbReference type="ARBA" id="ARBA00017364"/>
    </source>
</evidence>